<evidence type="ECO:0000256" key="10">
    <source>
        <dbReference type="ARBA" id="ARBA00024938"/>
    </source>
</evidence>
<feature type="non-terminal residue" evidence="11">
    <location>
        <position position="1"/>
    </location>
</feature>
<dbReference type="EMBL" id="KK502293">
    <property type="protein sequence ID" value="KFP22195.1"/>
    <property type="molecule type" value="Genomic_DNA"/>
</dbReference>
<evidence type="ECO:0000256" key="6">
    <source>
        <dbReference type="ARBA" id="ARBA00022824"/>
    </source>
</evidence>
<dbReference type="GO" id="GO:0005789">
    <property type="term" value="C:endoplasmic reticulum membrane"/>
    <property type="evidence" value="ECO:0007669"/>
    <property type="project" value="UniProtKB-SubCell"/>
</dbReference>
<evidence type="ECO:0000256" key="2">
    <source>
        <dbReference type="ARBA" id="ARBA00007984"/>
    </source>
</evidence>
<organism evidence="11 12">
    <name type="scientific">Egretta garzetta</name>
    <name type="common">Little egret</name>
    <dbReference type="NCBI Taxonomy" id="188379"/>
    <lineage>
        <taxon>Eukaryota</taxon>
        <taxon>Metazoa</taxon>
        <taxon>Chordata</taxon>
        <taxon>Craniata</taxon>
        <taxon>Vertebrata</taxon>
        <taxon>Euteleostomi</taxon>
        <taxon>Archelosauria</taxon>
        <taxon>Archosauria</taxon>
        <taxon>Dinosauria</taxon>
        <taxon>Saurischia</taxon>
        <taxon>Theropoda</taxon>
        <taxon>Coelurosauria</taxon>
        <taxon>Aves</taxon>
        <taxon>Neognathae</taxon>
        <taxon>Neoaves</taxon>
        <taxon>Aequornithes</taxon>
        <taxon>Pelecaniformes</taxon>
        <taxon>Ardeidae</taxon>
        <taxon>Egretta</taxon>
    </lineage>
</organism>
<dbReference type="PANTHER" id="PTHR13448">
    <property type="entry name" value="TRANSMEMBRANE PROTEIN 214"/>
    <property type="match status" value="1"/>
</dbReference>
<name>A0A091JR01_EGRGA</name>
<sequence length="108" mass="12435">VFPENPSVWVKDLASYLNYKLQAPRSDPMLSQHPHDYPYCLVSKELRNIIRSLLGKSSSVLELFFDHCIYTMLQELDRTPGESLHGYRICIQAVLLDRPKIATMNLGK</sequence>
<feature type="non-terminal residue" evidence="11">
    <location>
        <position position="108"/>
    </location>
</feature>
<dbReference type="AlphaFoldDB" id="A0A091JR01"/>
<keyword evidence="12" id="KW-1185">Reference proteome</keyword>
<dbReference type="STRING" id="188379.A0A091JR01"/>
<keyword evidence="4 11" id="KW-0812">Transmembrane</keyword>
<evidence type="ECO:0000256" key="9">
    <source>
        <dbReference type="ARBA" id="ARBA00023180"/>
    </source>
</evidence>
<evidence type="ECO:0000313" key="11">
    <source>
        <dbReference type="EMBL" id="KFP22195.1"/>
    </source>
</evidence>
<keyword evidence="8" id="KW-0472">Membrane</keyword>
<evidence type="ECO:0000256" key="4">
    <source>
        <dbReference type="ARBA" id="ARBA00022692"/>
    </source>
</evidence>
<comment type="function">
    <text evidence="10">Critical mediator, in cooperation with CASP4, of endoplasmic reticulum-stress induced apoptosis. Required or the activation of CASP4 following endoplasmic reticulum stress.</text>
</comment>
<comment type="similarity">
    <text evidence="2">Belongs to the TMEM214 family.</text>
</comment>
<dbReference type="InterPro" id="IPR019308">
    <property type="entry name" value="TMEM214"/>
</dbReference>
<comment type="subcellular location">
    <subcellularLocation>
        <location evidence="1">Endoplasmic reticulum membrane</location>
        <topology evidence="1">Multi-pass membrane protein</topology>
    </subcellularLocation>
</comment>
<dbReference type="PANTHER" id="PTHR13448:SF0">
    <property type="entry name" value="TRANSMEMBRANE PROTEIN 214"/>
    <property type="match status" value="1"/>
</dbReference>
<dbReference type="Proteomes" id="UP000053119">
    <property type="component" value="Unassembled WGS sequence"/>
</dbReference>
<comment type="subunit">
    <text evidence="3">Constitutively interacts with CASP4; required for the localization of procaspase 4 to the ER.</text>
</comment>
<keyword evidence="9" id="KW-0325">Glycoprotein</keyword>
<evidence type="ECO:0000256" key="8">
    <source>
        <dbReference type="ARBA" id="ARBA00023136"/>
    </source>
</evidence>
<evidence type="ECO:0000256" key="3">
    <source>
        <dbReference type="ARBA" id="ARBA00011720"/>
    </source>
</evidence>
<evidence type="ECO:0000256" key="7">
    <source>
        <dbReference type="ARBA" id="ARBA00022989"/>
    </source>
</evidence>
<evidence type="ECO:0000256" key="1">
    <source>
        <dbReference type="ARBA" id="ARBA00004477"/>
    </source>
</evidence>
<protein>
    <submittedName>
        <fullName evidence="11">Transmembrane protein 214</fullName>
    </submittedName>
</protein>
<proteinExistence type="inferred from homology"/>
<keyword evidence="7" id="KW-1133">Transmembrane helix</keyword>
<evidence type="ECO:0000313" key="12">
    <source>
        <dbReference type="Proteomes" id="UP000053119"/>
    </source>
</evidence>
<keyword evidence="6" id="KW-0256">Endoplasmic reticulum</keyword>
<accession>A0A091JR01</accession>
<dbReference type="GO" id="GO:0005794">
    <property type="term" value="C:Golgi apparatus"/>
    <property type="evidence" value="ECO:0007669"/>
    <property type="project" value="TreeGrafter"/>
</dbReference>
<dbReference type="Pfam" id="PF10151">
    <property type="entry name" value="TMEM214"/>
    <property type="match status" value="1"/>
</dbReference>
<keyword evidence="5" id="KW-0053">Apoptosis</keyword>
<gene>
    <name evidence="11" type="ORF">Z169_00979</name>
</gene>
<dbReference type="GO" id="GO:0006915">
    <property type="term" value="P:apoptotic process"/>
    <property type="evidence" value="ECO:0007669"/>
    <property type="project" value="UniProtKB-KW"/>
</dbReference>
<reference evidence="11 12" key="1">
    <citation type="submission" date="2014-04" db="EMBL/GenBank/DDBJ databases">
        <title>Genome evolution of avian class.</title>
        <authorList>
            <person name="Zhang G."/>
            <person name="Li C."/>
        </authorList>
    </citation>
    <scope>NUCLEOTIDE SEQUENCE [LARGE SCALE GENOMIC DNA]</scope>
    <source>
        <strain evidence="11">BGI_Z169</strain>
    </source>
</reference>
<evidence type="ECO:0000256" key="5">
    <source>
        <dbReference type="ARBA" id="ARBA00022703"/>
    </source>
</evidence>